<dbReference type="InterPro" id="IPR011611">
    <property type="entry name" value="PfkB_dom"/>
</dbReference>
<keyword evidence="6" id="KW-1185">Reference proteome</keyword>
<dbReference type="CDD" id="cd01167">
    <property type="entry name" value="bac_FRK"/>
    <property type="match status" value="1"/>
</dbReference>
<dbReference type="SUPFAM" id="SSF53613">
    <property type="entry name" value="Ribokinase-like"/>
    <property type="match status" value="1"/>
</dbReference>
<dbReference type="InterPro" id="IPR050306">
    <property type="entry name" value="PfkB_Carbo_kinase"/>
</dbReference>
<accession>A0ABP3UYY6</accession>
<proteinExistence type="inferred from homology"/>
<evidence type="ECO:0000313" key="5">
    <source>
        <dbReference type="EMBL" id="GAA0745330.1"/>
    </source>
</evidence>
<comment type="similarity">
    <text evidence="1">Belongs to the carbohydrate kinase PfkB family.</text>
</comment>
<reference evidence="6" key="1">
    <citation type="journal article" date="2019" name="Int. J. Syst. Evol. Microbiol.">
        <title>The Global Catalogue of Microorganisms (GCM) 10K type strain sequencing project: providing services to taxonomists for standard genome sequencing and annotation.</title>
        <authorList>
            <consortium name="The Broad Institute Genomics Platform"/>
            <consortium name="The Broad Institute Genome Sequencing Center for Infectious Disease"/>
            <person name="Wu L."/>
            <person name="Ma J."/>
        </authorList>
    </citation>
    <scope>NUCLEOTIDE SEQUENCE [LARGE SCALE GENOMIC DNA]</scope>
    <source>
        <strain evidence="6">JCM 15976</strain>
    </source>
</reference>
<dbReference type="EMBL" id="BAAAGF010000003">
    <property type="protein sequence ID" value="GAA0745330.1"/>
    <property type="molecule type" value="Genomic_DNA"/>
</dbReference>
<dbReference type="PROSITE" id="PS00583">
    <property type="entry name" value="PFKB_KINASES_1"/>
    <property type="match status" value="1"/>
</dbReference>
<keyword evidence="3 5" id="KW-0418">Kinase</keyword>
<dbReference type="GO" id="GO:0016301">
    <property type="term" value="F:kinase activity"/>
    <property type="evidence" value="ECO:0007669"/>
    <property type="project" value="UniProtKB-KW"/>
</dbReference>
<dbReference type="InterPro" id="IPR002173">
    <property type="entry name" value="Carboh/pur_kinase_PfkB_CS"/>
</dbReference>
<name>A0ABP3UYY6_9FLAO</name>
<evidence type="ECO:0000256" key="1">
    <source>
        <dbReference type="ARBA" id="ARBA00010688"/>
    </source>
</evidence>
<protein>
    <submittedName>
        <fullName evidence="5">Carbohydrate kinase</fullName>
    </submittedName>
</protein>
<dbReference type="RefSeq" id="WP_343797999.1">
    <property type="nucleotide sequence ID" value="NZ_BAAAGF010000003.1"/>
</dbReference>
<evidence type="ECO:0000313" key="6">
    <source>
        <dbReference type="Proteomes" id="UP001500736"/>
    </source>
</evidence>
<feature type="domain" description="Carbohydrate kinase PfkB" evidence="4">
    <location>
        <begin position="17"/>
        <end position="281"/>
    </location>
</feature>
<organism evidence="5 6">
    <name type="scientific">Gaetbulibacter jejuensis</name>
    <dbReference type="NCBI Taxonomy" id="584607"/>
    <lineage>
        <taxon>Bacteria</taxon>
        <taxon>Pseudomonadati</taxon>
        <taxon>Bacteroidota</taxon>
        <taxon>Flavobacteriia</taxon>
        <taxon>Flavobacteriales</taxon>
        <taxon>Flavobacteriaceae</taxon>
        <taxon>Gaetbulibacter</taxon>
    </lineage>
</organism>
<gene>
    <name evidence="5" type="ORF">GCM10009431_20290</name>
</gene>
<dbReference type="PANTHER" id="PTHR43085:SF57">
    <property type="entry name" value="CARBOHYDRATE KINASE PFKB DOMAIN-CONTAINING PROTEIN"/>
    <property type="match status" value="1"/>
</dbReference>
<dbReference type="Gene3D" id="3.40.1190.20">
    <property type="match status" value="1"/>
</dbReference>
<sequence>MSNIVCFGEVLWDVFPNRRTIGGAPLNVALRLQSFGHEVSIITKIGDDEDGDAILKYINDYELDSTYIQKDTELATSSVEVKLDSQGSATYIIHKPRAWDKIALNQNTIERVKQSDAFIYGSLASRSQNTKETLFQLLEVAPYKIFDVNLRKPHYTYQLIKDLMKKADFIKFNDDEIFEICEHLSGKQLQLEDAVLYISKYTNTKTICVTLGANGALIYINNIFYYNEGYSIEIEDTVGAGDSFLASLVHQLLNKNSPQKAIDYASAVGALVASYAGANPKISNKEIEEFINVKTQ</sequence>
<dbReference type="InterPro" id="IPR029056">
    <property type="entry name" value="Ribokinase-like"/>
</dbReference>
<comment type="caution">
    <text evidence="5">The sequence shown here is derived from an EMBL/GenBank/DDBJ whole genome shotgun (WGS) entry which is preliminary data.</text>
</comment>
<keyword evidence="2" id="KW-0808">Transferase</keyword>
<evidence type="ECO:0000256" key="3">
    <source>
        <dbReference type="ARBA" id="ARBA00022777"/>
    </source>
</evidence>
<evidence type="ECO:0000256" key="2">
    <source>
        <dbReference type="ARBA" id="ARBA00022679"/>
    </source>
</evidence>
<evidence type="ECO:0000259" key="4">
    <source>
        <dbReference type="Pfam" id="PF00294"/>
    </source>
</evidence>
<dbReference type="PANTHER" id="PTHR43085">
    <property type="entry name" value="HEXOKINASE FAMILY MEMBER"/>
    <property type="match status" value="1"/>
</dbReference>
<dbReference type="Proteomes" id="UP001500736">
    <property type="component" value="Unassembled WGS sequence"/>
</dbReference>
<dbReference type="Pfam" id="PF00294">
    <property type="entry name" value="PfkB"/>
    <property type="match status" value="1"/>
</dbReference>